<keyword evidence="1 4" id="KW-0413">Isomerase</keyword>
<dbReference type="RefSeq" id="WP_191619572.1">
    <property type="nucleotide sequence ID" value="NZ_JACYFG010000061.1"/>
</dbReference>
<proteinExistence type="predicted"/>
<dbReference type="InterPro" id="IPR009015">
    <property type="entry name" value="Fucose_isomerase_N/cen_sf"/>
</dbReference>
<gene>
    <name evidence="4" type="ORF">IEN85_23540</name>
</gene>
<evidence type="ECO:0000259" key="3">
    <source>
        <dbReference type="Pfam" id="PF02952"/>
    </source>
</evidence>
<dbReference type="PANTHER" id="PTHR36120:SF1">
    <property type="entry name" value="L-FUCOSE ISOMERASE C-TERMINAL DOMAIN-CONTAINING PROTEIN"/>
    <property type="match status" value="1"/>
</dbReference>
<dbReference type="SUPFAM" id="SSF53743">
    <property type="entry name" value="FucI/AraA N-terminal and middle domains"/>
    <property type="match status" value="1"/>
</dbReference>
<organism evidence="4 5">
    <name type="scientific">Pelagicoccus enzymogenes</name>
    <dbReference type="NCBI Taxonomy" id="2773457"/>
    <lineage>
        <taxon>Bacteria</taxon>
        <taxon>Pseudomonadati</taxon>
        <taxon>Verrucomicrobiota</taxon>
        <taxon>Opitutia</taxon>
        <taxon>Puniceicoccales</taxon>
        <taxon>Pelagicoccaceae</taxon>
        <taxon>Pelagicoccus</taxon>
    </lineage>
</organism>
<dbReference type="GO" id="GO:0008736">
    <property type="term" value="F:L-fucose isomerase activity"/>
    <property type="evidence" value="ECO:0007669"/>
    <property type="project" value="InterPro"/>
</dbReference>
<keyword evidence="2" id="KW-0119">Carbohydrate metabolism</keyword>
<dbReference type="InterPro" id="IPR015888">
    <property type="entry name" value="Fuc_isomerase_C"/>
</dbReference>
<protein>
    <submittedName>
        <fullName evidence="4">Fucose isomerase</fullName>
    </submittedName>
</protein>
<dbReference type="EMBL" id="JACYFG010000061">
    <property type="protein sequence ID" value="MBD5782492.1"/>
    <property type="molecule type" value="Genomic_DNA"/>
</dbReference>
<evidence type="ECO:0000313" key="5">
    <source>
        <dbReference type="Proteomes" id="UP000622317"/>
    </source>
</evidence>
<dbReference type="GO" id="GO:0005737">
    <property type="term" value="C:cytoplasm"/>
    <property type="evidence" value="ECO:0007669"/>
    <property type="project" value="InterPro"/>
</dbReference>
<dbReference type="PANTHER" id="PTHR36120">
    <property type="entry name" value="FUCOSE ISOMERASE"/>
    <property type="match status" value="1"/>
</dbReference>
<dbReference type="GO" id="GO:0006004">
    <property type="term" value="P:fucose metabolic process"/>
    <property type="evidence" value="ECO:0007669"/>
    <property type="project" value="InterPro"/>
</dbReference>
<accession>A0A927FCB2</accession>
<dbReference type="CDD" id="cd00578">
    <property type="entry name" value="L-fuc_L-ara-isomerases"/>
    <property type="match status" value="1"/>
</dbReference>
<dbReference type="AlphaFoldDB" id="A0A927FCB2"/>
<sequence>MKNSNQSIGVIFGNRDFFPDKLVTEARADISRLFEELGLEAVMLGEEETKLGGVETHADARKCAELFKANRERIGGILVCLPNFGDEKGVADTLKMAGLNVPVLIQGYPDDLDRLDVIRRRDAFCGKISVCNNLRQAGIAYSLTRKHVVHPSDASFVEDLQQFVAVCRVVGGIRGCRIGAVGARPGAFNTVRYSEKILERDGISVTTVDLSEILGAADKLAADSEVIVSKIEEIKAYANASLVPQAKLVQMARLGVVLDNFVEENTLDATAVQCWTSVQANHGCNVCTSMSMMSEELSPSACEVDVTGVLTMYAMQLASGSPSALVDWNNNYGSEDDKCVLFHCGNWAKSFLKDAKISTAPILGTVVGEENTYGALDGRTPASTLTYGRITTDDTNGKIRAYIGEGQLTDDNLKTFGNRAVAEVPKLQKLMRHVCREGFEHHVVMNASHTAAILKEAFEVYLGWETYYHEAPEV</sequence>
<reference evidence="4" key="1">
    <citation type="submission" date="2020-09" db="EMBL/GenBank/DDBJ databases">
        <title>Pelagicoccus enzymogenes sp. nov. with an EPS production, isolated from marine sediment.</title>
        <authorList>
            <person name="Feng X."/>
        </authorList>
    </citation>
    <scope>NUCLEOTIDE SEQUENCE</scope>
    <source>
        <strain evidence="4">NFK12</strain>
    </source>
</reference>
<keyword evidence="5" id="KW-1185">Reference proteome</keyword>
<evidence type="ECO:0000256" key="2">
    <source>
        <dbReference type="ARBA" id="ARBA00023277"/>
    </source>
</evidence>
<dbReference type="Proteomes" id="UP000622317">
    <property type="component" value="Unassembled WGS sequence"/>
</dbReference>
<evidence type="ECO:0000256" key="1">
    <source>
        <dbReference type="ARBA" id="ARBA00023235"/>
    </source>
</evidence>
<feature type="domain" description="L-fucose isomerase C-terminal" evidence="3">
    <location>
        <begin position="341"/>
        <end position="469"/>
    </location>
</feature>
<name>A0A927FCB2_9BACT</name>
<evidence type="ECO:0000313" key="4">
    <source>
        <dbReference type="EMBL" id="MBD5782492.1"/>
    </source>
</evidence>
<comment type="caution">
    <text evidence="4">The sequence shown here is derived from an EMBL/GenBank/DDBJ whole genome shotgun (WGS) entry which is preliminary data.</text>
</comment>
<dbReference type="Pfam" id="PF02952">
    <property type="entry name" value="Fucose_iso_C"/>
    <property type="match status" value="1"/>
</dbReference>